<accession>A0A6G9GTX6</accession>
<dbReference type="InterPro" id="IPR001932">
    <property type="entry name" value="PPM-type_phosphatase-like_dom"/>
</dbReference>
<dbReference type="SMART" id="SM00448">
    <property type="entry name" value="REC"/>
    <property type="match status" value="1"/>
</dbReference>
<dbReference type="Proteomes" id="UP000501179">
    <property type="component" value="Chromosome"/>
</dbReference>
<name>A0A6G9GTX6_9ACTN</name>
<dbReference type="InterPro" id="IPR052016">
    <property type="entry name" value="Bact_Sigma-Reg"/>
</dbReference>
<proteinExistence type="predicted"/>
<reference evidence="5 6" key="1">
    <citation type="submission" date="2020-03" db="EMBL/GenBank/DDBJ databases">
        <title>A novel species.</title>
        <authorList>
            <person name="Gao J."/>
        </authorList>
    </citation>
    <scope>NUCLEOTIDE SEQUENCE [LARGE SCALE GENOMIC DNA]</scope>
    <source>
        <strain evidence="5 6">QMT-12</strain>
    </source>
</reference>
<evidence type="ECO:0000256" key="2">
    <source>
        <dbReference type="PROSITE-ProRule" id="PRU00169"/>
    </source>
</evidence>
<evidence type="ECO:0000259" key="4">
    <source>
        <dbReference type="PROSITE" id="PS50110"/>
    </source>
</evidence>
<dbReference type="Pfam" id="PF00072">
    <property type="entry name" value="Response_reg"/>
    <property type="match status" value="1"/>
</dbReference>
<dbReference type="InterPro" id="IPR001789">
    <property type="entry name" value="Sig_transdc_resp-reg_receiver"/>
</dbReference>
<dbReference type="CDD" id="cd00156">
    <property type="entry name" value="REC"/>
    <property type="match status" value="1"/>
</dbReference>
<dbReference type="EMBL" id="CP050177">
    <property type="protein sequence ID" value="QIQ01526.1"/>
    <property type="molecule type" value="Genomic_DNA"/>
</dbReference>
<dbReference type="Gene3D" id="3.60.40.10">
    <property type="entry name" value="PPM-type phosphatase domain"/>
    <property type="match status" value="1"/>
</dbReference>
<dbReference type="PROSITE" id="PS50110">
    <property type="entry name" value="RESPONSE_REGULATORY"/>
    <property type="match status" value="1"/>
</dbReference>
<keyword evidence="6" id="KW-1185">Reference proteome</keyword>
<feature type="region of interest" description="Disordered" evidence="3">
    <location>
        <begin position="17"/>
        <end position="38"/>
    </location>
</feature>
<dbReference type="Pfam" id="PF07228">
    <property type="entry name" value="SpoIIE"/>
    <property type="match status" value="1"/>
</dbReference>
<evidence type="ECO:0000256" key="1">
    <source>
        <dbReference type="ARBA" id="ARBA00022801"/>
    </source>
</evidence>
<dbReference type="SMART" id="SM00331">
    <property type="entry name" value="PP2C_SIG"/>
    <property type="match status" value="1"/>
</dbReference>
<evidence type="ECO:0000313" key="6">
    <source>
        <dbReference type="Proteomes" id="UP000501179"/>
    </source>
</evidence>
<organism evidence="5 6">
    <name type="scientific">Streptomyces liangshanensis</name>
    <dbReference type="NCBI Taxonomy" id="2717324"/>
    <lineage>
        <taxon>Bacteria</taxon>
        <taxon>Bacillati</taxon>
        <taxon>Actinomycetota</taxon>
        <taxon>Actinomycetes</taxon>
        <taxon>Kitasatosporales</taxon>
        <taxon>Streptomycetaceae</taxon>
        <taxon>Streptomyces</taxon>
    </lineage>
</organism>
<sequence>MFHVILAVGFLTPPVPPPGPAAARPVCRRRPSALPPSPYGPPEAVWPRHARNDAPVVAYASARKRRRERRVVRTRGWSVVELPVDLSSRSARVPRTRGAVPAQDDSALDGDAAHAVDTVILLVEDDAGDALLVEEMLADSDLDSSLTWCKSLAEAQRFLDACTTPVCVLLDLHLPDVHGLDAVTRIVRTAPDAAIVVLTGTAEGEAGLMAVATGAQDYLVKGRLDPETLSRAVRYALQRKQVERTTAALRVNELMAQENARLERGLLPVPLLRDDNFQAVARYEPGRAHGLLSGDFYDVVQTADGTVHAVIGDVSGHGAAEAALGVCLRVAWRTAVLCGTEQLEQVRLLEEILVAERSDPHVFATVTSLDFVPGGRSVRVVRAGHPGLLVRDRSSVVWEEPQVGMALGLLPGVGRWGRTELALPPGGQVVLFTDGLFEGRTGPSSRLGEDGLLALARKHGTLPASAFVDALVEEAAEGAAPYGGLADDVAVLHLGWGTR</sequence>
<dbReference type="PANTHER" id="PTHR43156">
    <property type="entry name" value="STAGE II SPORULATION PROTEIN E-RELATED"/>
    <property type="match status" value="1"/>
</dbReference>
<dbReference type="Gene3D" id="3.40.50.2300">
    <property type="match status" value="1"/>
</dbReference>
<keyword evidence="1" id="KW-0378">Hydrolase</keyword>
<evidence type="ECO:0000313" key="5">
    <source>
        <dbReference type="EMBL" id="QIQ01526.1"/>
    </source>
</evidence>
<protein>
    <submittedName>
        <fullName evidence="5">SpoIIE family protein phosphatase</fullName>
    </submittedName>
</protein>
<dbReference type="InterPro" id="IPR036457">
    <property type="entry name" value="PPM-type-like_dom_sf"/>
</dbReference>
<gene>
    <name evidence="5" type="ORF">HA039_03770</name>
</gene>
<dbReference type="PANTHER" id="PTHR43156:SF2">
    <property type="entry name" value="STAGE II SPORULATION PROTEIN E"/>
    <property type="match status" value="1"/>
</dbReference>
<dbReference type="KEGG" id="slia:HA039_03770"/>
<dbReference type="SUPFAM" id="SSF52172">
    <property type="entry name" value="CheY-like"/>
    <property type="match status" value="1"/>
</dbReference>
<feature type="modified residue" description="4-aspartylphosphate" evidence="2">
    <location>
        <position position="171"/>
    </location>
</feature>
<keyword evidence="2" id="KW-0597">Phosphoprotein</keyword>
<feature type="domain" description="Response regulatory" evidence="4">
    <location>
        <begin position="119"/>
        <end position="236"/>
    </location>
</feature>
<dbReference type="GO" id="GO:0016791">
    <property type="term" value="F:phosphatase activity"/>
    <property type="evidence" value="ECO:0007669"/>
    <property type="project" value="TreeGrafter"/>
</dbReference>
<dbReference type="InterPro" id="IPR011006">
    <property type="entry name" value="CheY-like_superfamily"/>
</dbReference>
<dbReference type="GO" id="GO:0000160">
    <property type="term" value="P:phosphorelay signal transduction system"/>
    <property type="evidence" value="ECO:0007669"/>
    <property type="project" value="InterPro"/>
</dbReference>
<dbReference type="AlphaFoldDB" id="A0A6G9GTX6"/>
<evidence type="ECO:0000256" key="3">
    <source>
        <dbReference type="SAM" id="MobiDB-lite"/>
    </source>
</evidence>